<proteinExistence type="predicted"/>
<protein>
    <submittedName>
        <fullName evidence="2">Uncharacterized protein</fullName>
    </submittedName>
</protein>
<feature type="region of interest" description="Disordered" evidence="1">
    <location>
        <begin position="239"/>
        <end position="286"/>
    </location>
</feature>
<evidence type="ECO:0000256" key="1">
    <source>
        <dbReference type="SAM" id="MobiDB-lite"/>
    </source>
</evidence>
<name>A0AAD6X578_9AGAR</name>
<evidence type="ECO:0000313" key="3">
    <source>
        <dbReference type="Proteomes" id="UP001218188"/>
    </source>
</evidence>
<keyword evidence="3" id="KW-1185">Reference proteome</keyword>
<comment type="caution">
    <text evidence="2">The sequence shown here is derived from an EMBL/GenBank/DDBJ whole genome shotgun (WGS) entry which is preliminary data.</text>
</comment>
<gene>
    <name evidence="2" type="ORF">C8F04DRAFT_1107255</name>
</gene>
<evidence type="ECO:0000313" key="2">
    <source>
        <dbReference type="EMBL" id="KAJ7032574.1"/>
    </source>
</evidence>
<dbReference type="AlphaFoldDB" id="A0AAD6X578"/>
<feature type="non-terminal residue" evidence="2">
    <location>
        <position position="334"/>
    </location>
</feature>
<sequence length="334" mass="31299">MGTCSIVGVLGDVGDDGAADVGVLVPSDRAGVDVVPVAKDEVVEEGERMAGSSSSSSGVCAELAEVGTRGISGAGVSTGDNSASRDEVVGAVVVCAFAFVSNAAGAGASAGVTGLKAVSPAARRASSAEEACVCVCGVGEGVCVCVSTLRISGSGLAGVGASTGLSGISPAPAASSASSDSCACDAGAGASTGLAPPANSASKAACACDGLLSRSSLSLSSASVSSSSPIVFPCASNPSSAPSSSSSGADSSTSGVDLTGDASAGAGARSTGETTPSSSVASSASKDDVGGFPSITISGAFTSTFPSVPPTPSACVCVMSLAIPSVVRECVRKV</sequence>
<accession>A0AAD6X578</accession>
<dbReference type="Proteomes" id="UP001218188">
    <property type="component" value="Unassembled WGS sequence"/>
</dbReference>
<feature type="compositionally biased region" description="Low complexity" evidence="1">
    <location>
        <begin position="239"/>
        <end position="254"/>
    </location>
</feature>
<reference evidence="2" key="1">
    <citation type="submission" date="2023-03" db="EMBL/GenBank/DDBJ databases">
        <title>Massive genome expansion in bonnet fungi (Mycena s.s.) driven by repeated elements and novel gene families across ecological guilds.</title>
        <authorList>
            <consortium name="Lawrence Berkeley National Laboratory"/>
            <person name="Harder C.B."/>
            <person name="Miyauchi S."/>
            <person name="Viragh M."/>
            <person name="Kuo A."/>
            <person name="Thoen E."/>
            <person name="Andreopoulos B."/>
            <person name="Lu D."/>
            <person name="Skrede I."/>
            <person name="Drula E."/>
            <person name="Henrissat B."/>
            <person name="Morin E."/>
            <person name="Kohler A."/>
            <person name="Barry K."/>
            <person name="LaButti K."/>
            <person name="Morin E."/>
            <person name="Salamov A."/>
            <person name="Lipzen A."/>
            <person name="Mereny Z."/>
            <person name="Hegedus B."/>
            <person name="Baldrian P."/>
            <person name="Stursova M."/>
            <person name="Weitz H."/>
            <person name="Taylor A."/>
            <person name="Grigoriev I.V."/>
            <person name="Nagy L.G."/>
            <person name="Martin F."/>
            <person name="Kauserud H."/>
        </authorList>
    </citation>
    <scope>NUCLEOTIDE SEQUENCE</scope>
    <source>
        <strain evidence="2">CBHHK200</strain>
    </source>
</reference>
<dbReference type="EMBL" id="JARJCM010000072">
    <property type="protein sequence ID" value="KAJ7032574.1"/>
    <property type="molecule type" value="Genomic_DNA"/>
</dbReference>
<organism evidence="2 3">
    <name type="scientific">Mycena alexandri</name>
    <dbReference type="NCBI Taxonomy" id="1745969"/>
    <lineage>
        <taxon>Eukaryota</taxon>
        <taxon>Fungi</taxon>
        <taxon>Dikarya</taxon>
        <taxon>Basidiomycota</taxon>
        <taxon>Agaricomycotina</taxon>
        <taxon>Agaricomycetes</taxon>
        <taxon>Agaricomycetidae</taxon>
        <taxon>Agaricales</taxon>
        <taxon>Marasmiineae</taxon>
        <taxon>Mycenaceae</taxon>
        <taxon>Mycena</taxon>
    </lineage>
</organism>